<accession>A0A8S1MRB3</accession>
<dbReference type="GO" id="GO:0004114">
    <property type="term" value="F:3',5'-cyclic-nucleotide phosphodiesterase activity"/>
    <property type="evidence" value="ECO:0007669"/>
    <property type="project" value="InterPro"/>
</dbReference>
<dbReference type="PROSITE" id="PS51845">
    <property type="entry name" value="PDEASE_I_2"/>
    <property type="match status" value="1"/>
</dbReference>
<dbReference type="EC" id="3.1.4.-" evidence="1"/>
<evidence type="ECO:0000259" key="2">
    <source>
        <dbReference type="PROSITE" id="PS51845"/>
    </source>
</evidence>
<dbReference type="GO" id="GO:0046872">
    <property type="term" value="F:metal ion binding"/>
    <property type="evidence" value="ECO:0007669"/>
    <property type="project" value="UniProtKB-KW"/>
</dbReference>
<dbReference type="InterPro" id="IPR023174">
    <property type="entry name" value="PDEase_CS"/>
</dbReference>
<comment type="cofactor">
    <cofactor evidence="1">
        <name>a divalent metal cation</name>
        <dbReference type="ChEBI" id="CHEBI:60240"/>
    </cofactor>
    <text evidence="1">Binds 2 divalent metal cations per subunit. Site 1 may preferentially bind zinc ions, while site 2 has a preference for magnesium and/or manganese ions.</text>
</comment>
<dbReference type="CDD" id="cd00077">
    <property type="entry name" value="HDc"/>
    <property type="match status" value="1"/>
</dbReference>
<dbReference type="Proteomes" id="UP000688137">
    <property type="component" value="Unassembled WGS sequence"/>
</dbReference>
<dbReference type="PROSITE" id="PS00126">
    <property type="entry name" value="PDEASE_I_1"/>
    <property type="match status" value="1"/>
</dbReference>
<dbReference type="InterPro" id="IPR002073">
    <property type="entry name" value="PDEase_catalytic_dom"/>
</dbReference>
<keyword evidence="1" id="KW-0479">Metal-binding</keyword>
<evidence type="ECO:0000313" key="4">
    <source>
        <dbReference type="Proteomes" id="UP000688137"/>
    </source>
</evidence>
<sequence length="885" mass="104290">MNLTTRFVDSFSLTDDLLTQIIQDKQTISLSLRQLSKLHHLQKMLEEFQFLNIVYSDQSRVRKMMLTRTKSNLNLQQQLCYQIDKKIEDFMNLFKKLDSILFYTMNMQLMSENCLEFLQQIADLILGSPAFTVIYDINKKVNGMSTHIKDIENAYQKLLKFKESTNVQGSELDNIFGTNELYVYKNKYSYLIYDVKDVPFKAFPDYRLILDQFISLAYDFQKEIYDKENLVSIIRGIKSRFIKNSTRICQEIIRQQVTEVLSSQCWIEMPDQIQYMNDLIIDQHGHVVLPVKLDKKIKYYIKIESPNIDMITFSDYIQQLWQRLTYQLKDLKNEEFLKQMLEVNSPNKLYIQLDGEGNIRYQSCCIPDSWYFMLIKGGSLEDLQLEQVNKQSLIQKMQELKSSAKGAVSVCQICFGDKAVDVDLFAKRNEEDDITDYYIVFNAPKKKFEDDHRISAQLSSESKLQELSKAALINIKMEKLSKACIVMREYLKVNLTDEEIIDLLKEKDVLKEFYNQQSITDDIRSSYVMEYYKAESSKVMKDPVQRSQQQIIETEITNIKKFDLYTLDANDISNLSDYSFDITVVQDKHEQLRYTWALFHLCNFIDLYQINKEVFYQFTVIVQEKYSYRQNPFHNFDHGFTVAHACYYIIKSKSMNQYFDKFIQFTALLSALCHDIDHTGRNNHFETQKLSKLALRYNDESVLENHHASVMFKILQKEKYNILSSLSQDQFQIFRKYAIANILGTDMKKHFEIVKQLELKLSKLPDEPFIQKEEDKKFLSSAIIHTCDLTMQSKTFKMAQKWSNRIATEFSDQVAEEKQLSLPITQHFLPLGTPNFNQLLAKQEISFIKFIVKPAYDLTAQVLQTGLEVPLKNLEDNLKEWENYK</sequence>
<dbReference type="SMART" id="SM00471">
    <property type="entry name" value="HDc"/>
    <property type="match status" value="1"/>
</dbReference>
<dbReference type="OMA" id="CIVMREY"/>
<gene>
    <name evidence="3" type="ORF">PPRIM_AZ9-3.1.T0610244</name>
</gene>
<dbReference type="Pfam" id="PF00233">
    <property type="entry name" value="PDEase_I"/>
    <property type="match status" value="1"/>
</dbReference>
<reference evidence="3" key="1">
    <citation type="submission" date="2021-01" db="EMBL/GenBank/DDBJ databases">
        <authorList>
            <consortium name="Genoscope - CEA"/>
            <person name="William W."/>
        </authorList>
    </citation>
    <scope>NUCLEOTIDE SEQUENCE</scope>
</reference>
<organism evidence="3 4">
    <name type="scientific">Paramecium primaurelia</name>
    <dbReference type="NCBI Taxonomy" id="5886"/>
    <lineage>
        <taxon>Eukaryota</taxon>
        <taxon>Sar</taxon>
        <taxon>Alveolata</taxon>
        <taxon>Ciliophora</taxon>
        <taxon>Intramacronucleata</taxon>
        <taxon>Oligohymenophorea</taxon>
        <taxon>Peniculida</taxon>
        <taxon>Parameciidae</taxon>
        <taxon>Paramecium</taxon>
    </lineage>
</organism>
<dbReference type="InterPro" id="IPR003607">
    <property type="entry name" value="HD/PDEase_dom"/>
</dbReference>
<proteinExistence type="inferred from homology"/>
<feature type="domain" description="PDEase" evidence="2">
    <location>
        <begin position="544"/>
        <end position="885"/>
    </location>
</feature>
<name>A0A8S1MRB3_PARPR</name>
<keyword evidence="1" id="KW-0378">Hydrolase</keyword>
<dbReference type="AlphaFoldDB" id="A0A8S1MRB3"/>
<evidence type="ECO:0000256" key="1">
    <source>
        <dbReference type="RuleBase" id="RU363067"/>
    </source>
</evidence>
<comment type="similarity">
    <text evidence="1">Belongs to the cyclic nucleotide phosphodiesterase family.</text>
</comment>
<dbReference type="GO" id="GO:0007165">
    <property type="term" value="P:signal transduction"/>
    <property type="evidence" value="ECO:0007669"/>
    <property type="project" value="InterPro"/>
</dbReference>
<dbReference type="EMBL" id="CAJJDM010000062">
    <property type="protein sequence ID" value="CAD8079285.1"/>
    <property type="molecule type" value="Genomic_DNA"/>
</dbReference>
<protein>
    <recommendedName>
        <fullName evidence="1">Phosphodiesterase</fullName>
        <ecNumber evidence="1">3.1.4.-</ecNumber>
    </recommendedName>
</protein>
<evidence type="ECO:0000313" key="3">
    <source>
        <dbReference type="EMBL" id="CAD8079285.1"/>
    </source>
</evidence>
<dbReference type="PANTHER" id="PTHR11347">
    <property type="entry name" value="CYCLIC NUCLEOTIDE PHOSPHODIESTERASE"/>
    <property type="match status" value="1"/>
</dbReference>
<keyword evidence="4" id="KW-1185">Reference proteome</keyword>
<comment type="caution">
    <text evidence="3">The sequence shown here is derived from an EMBL/GenBank/DDBJ whole genome shotgun (WGS) entry which is preliminary data.</text>
</comment>